<gene>
    <name evidence="2" type="primary">ga19143</name>
    <name evidence="2" type="ORF">PR202_ga19143</name>
</gene>
<reference evidence="2" key="2">
    <citation type="submission" date="2021-12" db="EMBL/GenBank/DDBJ databases">
        <title>Resequencing data analysis of finger millet.</title>
        <authorList>
            <person name="Hatakeyama M."/>
            <person name="Aluri S."/>
            <person name="Balachadran M.T."/>
            <person name="Sivarajan S.R."/>
            <person name="Poveda L."/>
            <person name="Shimizu-Inatsugi R."/>
            <person name="Schlapbach R."/>
            <person name="Sreeman S.M."/>
            <person name="Shimizu K.K."/>
        </authorList>
    </citation>
    <scope>NUCLEOTIDE SEQUENCE</scope>
</reference>
<keyword evidence="3" id="KW-1185">Reference proteome</keyword>
<dbReference type="EMBL" id="BQKI01000009">
    <property type="protein sequence ID" value="GJN01842.1"/>
    <property type="molecule type" value="Genomic_DNA"/>
</dbReference>
<keyword evidence="1" id="KW-0732">Signal</keyword>
<proteinExistence type="predicted"/>
<organism evidence="2 3">
    <name type="scientific">Eleusine coracana subsp. coracana</name>
    <dbReference type="NCBI Taxonomy" id="191504"/>
    <lineage>
        <taxon>Eukaryota</taxon>
        <taxon>Viridiplantae</taxon>
        <taxon>Streptophyta</taxon>
        <taxon>Embryophyta</taxon>
        <taxon>Tracheophyta</taxon>
        <taxon>Spermatophyta</taxon>
        <taxon>Magnoliopsida</taxon>
        <taxon>Liliopsida</taxon>
        <taxon>Poales</taxon>
        <taxon>Poaceae</taxon>
        <taxon>PACMAD clade</taxon>
        <taxon>Chloridoideae</taxon>
        <taxon>Cynodonteae</taxon>
        <taxon>Eleusininae</taxon>
        <taxon>Eleusine</taxon>
    </lineage>
</organism>
<evidence type="ECO:0000313" key="3">
    <source>
        <dbReference type="Proteomes" id="UP001054889"/>
    </source>
</evidence>
<name>A0AAV5CVA8_ELECO</name>
<evidence type="ECO:0000313" key="2">
    <source>
        <dbReference type="EMBL" id="GJN01842.1"/>
    </source>
</evidence>
<evidence type="ECO:0000256" key="1">
    <source>
        <dbReference type="SAM" id="SignalP"/>
    </source>
</evidence>
<feature type="chain" id="PRO_5043786441" evidence="1">
    <location>
        <begin position="26"/>
        <end position="307"/>
    </location>
</feature>
<protein>
    <submittedName>
        <fullName evidence="2">Uncharacterized protein</fullName>
    </submittedName>
</protein>
<sequence>MEARRQLWQFAAALVFFHASEYVLAATFHGHCNVTATCYNIYRVSEDHFVSESDQLESHQAESPIVRIKGHHCACPGIPVFDTTTSALTVCPNTHTRGDLGQKAAVFASIGDRFITGYIVHPDGRTVFMSVAGYNPNMGLRSVYSYHPPNRCSTYVFDIESLDWTYIGEWTLPFTDQRHYDRELDAWFGICQYKRNRVAGCVCCCDVPPDAESRDATPNWKLCVDVLFEPNDSHFGSKLVYAGDSKFCLVEARVQVTLDDNDDDDDGFFHEVKMTSFVLKYDKVGDLRTTRHRGYASMYVIPVSQRK</sequence>
<dbReference type="PANTHER" id="PTHR33085">
    <property type="entry name" value="OS12G0113100 PROTEIN-RELATED"/>
    <property type="match status" value="1"/>
</dbReference>
<dbReference type="Proteomes" id="UP001054889">
    <property type="component" value="Unassembled WGS sequence"/>
</dbReference>
<dbReference type="InterPro" id="IPR012871">
    <property type="entry name" value="DUF1668_ORYSA"/>
</dbReference>
<feature type="signal peptide" evidence="1">
    <location>
        <begin position="1"/>
        <end position="25"/>
    </location>
</feature>
<accession>A0AAV5CVA8</accession>
<dbReference type="AlphaFoldDB" id="A0AAV5CVA8"/>
<comment type="caution">
    <text evidence="2">The sequence shown here is derived from an EMBL/GenBank/DDBJ whole genome shotgun (WGS) entry which is preliminary data.</text>
</comment>
<dbReference type="Pfam" id="PF07893">
    <property type="entry name" value="DUF1668"/>
    <property type="match status" value="1"/>
</dbReference>
<dbReference type="PANTHER" id="PTHR33085:SF60">
    <property type="entry name" value="OS04G0422800 PROTEIN"/>
    <property type="match status" value="1"/>
</dbReference>
<reference evidence="2" key="1">
    <citation type="journal article" date="2018" name="DNA Res.">
        <title>Multiple hybrid de novo genome assembly of finger millet, an orphan allotetraploid crop.</title>
        <authorList>
            <person name="Hatakeyama M."/>
            <person name="Aluri S."/>
            <person name="Balachadran M.T."/>
            <person name="Sivarajan S.R."/>
            <person name="Patrignani A."/>
            <person name="Gruter S."/>
            <person name="Poveda L."/>
            <person name="Shimizu-Inatsugi R."/>
            <person name="Baeten J."/>
            <person name="Francoijs K.J."/>
            <person name="Nataraja K.N."/>
            <person name="Reddy Y.A.N."/>
            <person name="Phadnis S."/>
            <person name="Ravikumar R.L."/>
            <person name="Schlapbach R."/>
            <person name="Sreeman S.M."/>
            <person name="Shimizu K.K."/>
        </authorList>
    </citation>
    <scope>NUCLEOTIDE SEQUENCE</scope>
</reference>